<evidence type="ECO:0000256" key="7">
    <source>
        <dbReference type="ARBA" id="ARBA00022801"/>
    </source>
</evidence>
<proteinExistence type="inferred from homology"/>
<keyword evidence="4 14" id="KW-0645">Protease</keyword>
<evidence type="ECO:0000256" key="1">
    <source>
        <dbReference type="ARBA" id="ARBA00001947"/>
    </source>
</evidence>
<name>A0A4R7HZR5_9ACTN</name>
<dbReference type="Pfam" id="PF02163">
    <property type="entry name" value="Peptidase_M50"/>
    <property type="match status" value="1"/>
</dbReference>
<evidence type="ECO:0000313" key="14">
    <source>
        <dbReference type="EMBL" id="TDT16742.1"/>
    </source>
</evidence>
<evidence type="ECO:0000259" key="13">
    <source>
        <dbReference type="Pfam" id="PF02163"/>
    </source>
</evidence>
<keyword evidence="9 12" id="KW-1133">Transmembrane helix</keyword>
<dbReference type="EMBL" id="SOAU01000001">
    <property type="protein sequence ID" value="TDT16742.1"/>
    <property type="molecule type" value="Genomic_DNA"/>
</dbReference>
<dbReference type="PANTHER" id="PTHR39188:SF3">
    <property type="entry name" value="STAGE IV SPORULATION PROTEIN FB"/>
    <property type="match status" value="1"/>
</dbReference>
<feature type="transmembrane region" description="Helical" evidence="12">
    <location>
        <begin position="164"/>
        <end position="183"/>
    </location>
</feature>
<reference evidence="14 15" key="1">
    <citation type="submission" date="2019-03" db="EMBL/GenBank/DDBJ databases">
        <title>Sequencing the genomes of 1000 actinobacteria strains.</title>
        <authorList>
            <person name="Klenk H.-P."/>
        </authorList>
    </citation>
    <scope>NUCLEOTIDE SEQUENCE [LARGE SCALE GENOMIC DNA]</scope>
    <source>
        <strain evidence="14 15">DSM 18936</strain>
    </source>
</reference>
<feature type="transmembrane region" description="Helical" evidence="12">
    <location>
        <begin position="127"/>
        <end position="152"/>
    </location>
</feature>
<sequence>MVRLLGFDVHVRTGFVVFLALIVFLYQDAFGVWLAAGIAVFTLLHEFGHAIAARRAGASAEISLDFLAGYTSFRESPGRPISPGMRAVISAAGPAVHIGTSMLVLVAMGVNPLSIDSVGQTDATAAIWWAGPAIGAINLIPVLPLDGGHIVLTGVEKLTGDRALRIMTIASIALTGAFAVFMFSTGRPGFAIFIAFLLISQFQILQSAGSRTGRRAAPGRAVNAEAQAWQTGHPGILEPGQRISPWFEAHRALTQGDQGGAMGVMLADLRSPAPKNWLPPSAANPNQLRAVVDVLPTDLPHANAYSSRVMAEVLLAIGDVQRAGAYAAAAYGDHRQWPLAMVVARASAAMGDDDNAVRWLGAATESAGPESAAVVGQVMDRAPELIRVRTRPEFASLRDRVA</sequence>
<feature type="domain" description="Peptidase M50" evidence="13">
    <location>
        <begin position="126"/>
        <end position="164"/>
    </location>
</feature>
<organism evidence="14 15">
    <name type="scientific">Ilumatobacter fluminis</name>
    <dbReference type="NCBI Taxonomy" id="467091"/>
    <lineage>
        <taxon>Bacteria</taxon>
        <taxon>Bacillati</taxon>
        <taxon>Actinomycetota</taxon>
        <taxon>Acidimicrobiia</taxon>
        <taxon>Acidimicrobiales</taxon>
        <taxon>Ilumatobacteraceae</taxon>
        <taxon>Ilumatobacter</taxon>
    </lineage>
</organism>
<evidence type="ECO:0000256" key="8">
    <source>
        <dbReference type="ARBA" id="ARBA00022833"/>
    </source>
</evidence>
<comment type="similarity">
    <text evidence="3">Belongs to the peptidase M50B family.</text>
</comment>
<accession>A0A4R7HZR5</accession>
<evidence type="ECO:0000256" key="6">
    <source>
        <dbReference type="ARBA" id="ARBA00022723"/>
    </source>
</evidence>
<keyword evidence="7" id="KW-0378">Hydrolase</keyword>
<keyword evidence="6" id="KW-0479">Metal-binding</keyword>
<keyword evidence="11 12" id="KW-0472">Membrane</keyword>
<dbReference type="GO" id="GO:0008237">
    <property type="term" value="F:metallopeptidase activity"/>
    <property type="evidence" value="ECO:0007669"/>
    <property type="project" value="UniProtKB-KW"/>
</dbReference>
<keyword evidence="8" id="KW-0862">Zinc</keyword>
<evidence type="ECO:0000256" key="3">
    <source>
        <dbReference type="ARBA" id="ARBA00007931"/>
    </source>
</evidence>
<dbReference type="GO" id="GO:0016020">
    <property type="term" value="C:membrane"/>
    <property type="evidence" value="ECO:0007669"/>
    <property type="project" value="UniProtKB-SubCell"/>
</dbReference>
<dbReference type="AlphaFoldDB" id="A0A4R7HZR5"/>
<evidence type="ECO:0000256" key="10">
    <source>
        <dbReference type="ARBA" id="ARBA00023049"/>
    </source>
</evidence>
<dbReference type="GO" id="GO:0006508">
    <property type="term" value="P:proteolysis"/>
    <property type="evidence" value="ECO:0007669"/>
    <property type="project" value="UniProtKB-KW"/>
</dbReference>
<evidence type="ECO:0000256" key="5">
    <source>
        <dbReference type="ARBA" id="ARBA00022692"/>
    </source>
</evidence>
<comment type="caution">
    <text evidence="14">The sequence shown here is derived from an EMBL/GenBank/DDBJ whole genome shotgun (WGS) entry which is preliminary data.</text>
</comment>
<feature type="transmembrane region" description="Helical" evidence="12">
    <location>
        <begin position="15"/>
        <end position="44"/>
    </location>
</feature>
<dbReference type="Proteomes" id="UP000294558">
    <property type="component" value="Unassembled WGS sequence"/>
</dbReference>
<dbReference type="OrthoDB" id="166377at2"/>
<keyword evidence="5 12" id="KW-0812">Transmembrane</keyword>
<protein>
    <submittedName>
        <fullName evidence="14">Zn-dependent protease</fullName>
    </submittedName>
</protein>
<gene>
    <name evidence="14" type="ORF">BDK89_2339</name>
</gene>
<dbReference type="InterPro" id="IPR008915">
    <property type="entry name" value="Peptidase_M50"/>
</dbReference>
<dbReference type="GO" id="GO:0046872">
    <property type="term" value="F:metal ion binding"/>
    <property type="evidence" value="ECO:0007669"/>
    <property type="project" value="UniProtKB-KW"/>
</dbReference>
<dbReference type="RefSeq" id="WP_133869086.1">
    <property type="nucleotide sequence ID" value="NZ_SOAU01000001.1"/>
</dbReference>
<dbReference type="PANTHER" id="PTHR39188">
    <property type="entry name" value="MEMBRANE-ASSOCIATED ZINC METALLOPROTEASE M50B"/>
    <property type="match status" value="1"/>
</dbReference>
<evidence type="ECO:0000256" key="11">
    <source>
        <dbReference type="ARBA" id="ARBA00023136"/>
    </source>
</evidence>
<comment type="cofactor">
    <cofactor evidence="1">
        <name>Zn(2+)</name>
        <dbReference type="ChEBI" id="CHEBI:29105"/>
    </cofactor>
</comment>
<comment type="subcellular location">
    <subcellularLocation>
        <location evidence="2">Membrane</location>
        <topology evidence="2">Multi-pass membrane protein</topology>
    </subcellularLocation>
</comment>
<evidence type="ECO:0000313" key="15">
    <source>
        <dbReference type="Proteomes" id="UP000294558"/>
    </source>
</evidence>
<evidence type="ECO:0000256" key="12">
    <source>
        <dbReference type="SAM" id="Phobius"/>
    </source>
</evidence>
<evidence type="ECO:0000256" key="9">
    <source>
        <dbReference type="ARBA" id="ARBA00022989"/>
    </source>
</evidence>
<feature type="transmembrane region" description="Helical" evidence="12">
    <location>
        <begin position="87"/>
        <end position="107"/>
    </location>
</feature>
<keyword evidence="10" id="KW-0482">Metalloprotease</keyword>
<evidence type="ECO:0000256" key="4">
    <source>
        <dbReference type="ARBA" id="ARBA00022670"/>
    </source>
</evidence>
<evidence type="ECO:0000256" key="2">
    <source>
        <dbReference type="ARBA" id="ARBA00004141"/>
    </source>
</evidence>
<keyword evidence="15" id="KW-1185">Reference proteome</keyword>